<evidence type="ECO:0000256" key="1">
    <source>
        <dbReference type="SAM" id="MobiDB-lite"/>
    </source>
</evidence>
<name>A0ABU6R667_9FABA</name>
<feature type="compositionally biased region" description="Basic and acidic residues" evidence="1">
    <location>
        <begin position="250"/>
        <end position="272"/>
    </location>
</feature>
<gene>
    <name evidence="2" type="ORF">PIB30_008280</name>
</gene>
<proteinExistence type="predicted"/>
<accession>A0ABU6R667</accession>
<dbReference type="Proteomes" id="UP001341840">
    <property type="component" value="Unassembled WGS sequence"/>
</dbReference>
<keyword evidence="3" id="KW-1185">Reference proteome</keyword>
<reference evidence="2 3" key="1">
    <citation type="journal article" date="2023" name="Plants (Basel)">
        <title>Bridging the Gap: Combining Genomics and Transcriptomics Approaches to Understand Stylosanthes scabra, an Orphan Legume from the Brazilian Caatinga.</title>
        <authorList>
            <person name="Ferreira-Neto J.R.C."/>
            <person name="da Silva M.D."/>
            <person name="Binneck E."/>
            <person name="de Melo N.F."/>
            <person name="da Silva R.H."/>
            <person name="de Melo A.L.T.M."/>
            <person name="Pandolfi V."/>
            <person name="Bustamante F.O."/>
            <person name="Brasileiro-Vidal A.C."/>
            <person name="Benko-Iseppon A.M."/>
        </authorList>
    </citation>
    <scope>NUCLEOTIDE SEQUENCE [LARGE SCALE GENOMIC DNA]</scope>
    <source>
        <tissue evidence="2">Leaves</tissue>
    </source>
</reference>
<protein>
    <recommendedName>
        <fullName evidence="4">DUF4283 domain-containing protein</fullName>
    </recommendedName>
</protein>
<feature type="region of interest" description="Disordered" evidence="1">
    <location>
        <begin position="248"/>
        <end position="272"/>
    </location>
</feature>
<sequence>MGVMKMAVKMAEFQRKGKADDWIHDNRRDFGGLGHPSEPYKEALMKNEGSVARKEECSKGKKDECLKGMDPGPVKKSIVVSADPVQEEILKRSLIAESISTIRFGWMKEQIAEVWEGPGDVACRDLGPFKCLLTFESVEARDHVLNHEGLLSLFFEMRPQWGFSYVRSRRVWLEVIVVGGDVPEIGEVVGETINGDRKFDVFVKVFGREMYSAQAHLGTCHEESLCQRENDGVNTEGNSEVVSNSIMAEGTREAVNDEEGGRRNDKLDRSAI</sequence>
<comment type="caution">
    <text evidence="2">The sequence shown here is derived from an EMBL/GenBank/DDBJ whole genome shotgun (WGS) entry which is preliminary data.</text>
</comment>
<evidence type="ECO:0000313" key="2">
    <source>
        <dbReference type="EMBL" id="MED6119061.1"/>
    </source>
</evidence>
<organism evidence="2 3">
    <name type="scientific">Stylosanthes scabra</name>
    <dbReference type="NCBI Taxonomy" id="79078"/>
    <lineage>
        <taxon>Eukaryota</taxon>
        <taxon>Viridiplantae</taxon>
        <taxon>Streptophyta</taxon>
        <taxon>Embryophyta</taxon>
        <taxon>Tracheophyta</taxon>
        <taxon>Spermatophyta</taxon>
        <taxon>Magnoliopsida</taxon>
        <taxon>eudicotyledons</taxon>
        <taxon>Gunneridae</taxon>
        <taxon>Pentapetalae</taxon>
        <taxon>rosids</taxon>
        <taxon>fabids</taxon>
        <taxon>Fabales</taxon>
        <taxon>Fabaceae</taxon>
        <taxon>Papilionoideae</taxon>
        <taxon>50 kb inversion clade</taxon>
        <taxon>dalbergioids sensu lato</taxon>
        <taxon>Dalbergieae</taxon>
        <taxon>Pterocarpus clade</taxon>
        <taxon>Stylosanthes</taxon>
    </lineage>
</organism>
<evidence type="ECO:0008006" key="4">
    <source>
        <dbReference type="Google" id="ProtNLM"/>
    </source>
</evidence>
<evidence type="ECO:0000313" key="3">
    <source>
        <dbReference type="Proteomes" id="UP001341840"/>
    </source>
</evidence>
<dbReference type="EMBL" id="JASCZI010030226">
    <property type="protein sequence ID" value="MED6119061.1"/>
    <property type="molecule type" value="Genomic_DNA"/>
</dbReference>